<protein>
    <submittedName>
        <fullName evidence="2">Uncharacterized protein</fullName>
    </submittedName>
</protein>
<dbReference type="STRING" id="1367477.N288_24770"/>
<name>U5LJB8_9BACI</name>
<keyword evidence="1" id="KW-0812">Transmembrane</keyword>
<evidence type="ECO:0000313" key="2">
    <source>
        <dbReference type="EMBL" id="AGX06786.1"/>
    </source>
</evidence>
<dbReference type="EMBL" id="CP006643">
    <property type="protein sequence ID" value="AGX06786.1"/>
    <property type="molecule type" value="Genomic_DNA"/>
</dbReference>
<feature type="transmembrane region" description="Helical" evidence="1">
    <location>
        <begin position="37"/>
        <end position="59"/>
    </location>
</feature>
<reference evidence="2 3" key="1">
    <citation type="submission" date="2013-07" db="EMBL/GenBank/DDBJ databases">
        <title>Complete genome sequence of Bacillus infantis NRRL B-14911 that has potential to induce cardiac disease by antigenic mimicry.</title>
        <authorList>
            <person name="Massilamany C."/>
            <person name="Smith T.P.L."/>
            <person name="Loy J.D."/>
            <person name="Barletta R."/>
            <person name="Reddy J."/>
        </authorList>
    </citation>
    <scope>NUCLEOTIDE SEQUENCE [LARGE SCALE GENOMIC DNA]</scope>
    <source>
        <strain evidence="2 3">NRRL B-14911</strain>
    </source>
</reference>
<keyword evidence="1" id="KW-1133">Transmembrane helix</keyword>
<dbReference type="Proteomes" id="UP000017805">
    <property type="component" value="Chromosome"/>
</dbReference>
<dbReference type="AlphaFoldDB" id="U5LJB8"/>
<organism evidence="2 3">
    <name type="scientific">Bacillus infantis NRRL B-14911</name>
    <dbReference type="NCBI Taxonomy" id="1367477"/>
    <lineage>
        <taxon>Bacteria</taxon>
        <taxon>Bacillati</taxon>
        <taxon>Bacillota</taxon>
        <taxon>Bacilli</taxon>
        <taxon>Bacillales</taxon>
        <taxon>Bacillaceae</taxon>
        <taxon>Bacillus</taxon>
    </lineage>
</organism>
<evidence type="ECO:0000313" key="3">
    <source>
        <dbReference type="Proteomes" id="UP000017805"/>
    </source>
</evidence>
<evidence type="ECO:0000256" key="1">
    <source>
        <dbReference type="SAM" id="Phobius"/>
    </source>
</evidence>
<accession>U5LJB8</accession>
<dbReference type="KEGG" id="bif:N288_24770"/>
<dbReference type="HOGENOM" id="CLU_2749348_0_0_9"/>
<proteinExistence type="predicted"/>
<sequence length="70" mass="8172">MAVQQFFVLKARSAPGSFPILLRQENPGFCQKQPESFLFGFYLCSINFLLLNLLVLFYLKRKNQPARLIF</sequence>
<keyword evidence="1" id="KW-0472">Membrane</keyword>
<gene>
    <name evidence="2" type="ORF">N288_24770</name>
</gene>
<keyword evidence="3" id="KW-1185">Reference proteome</keyword>